<evidence type="ECO:0000313" key="2">
    <source>
        <dbReference type="EMBL" id="KAF2821030.1"/>
    </source>
</evidence>
<proteinExistence type="predicted"/>
<name>A0A6A6ZJ24_9PLEO</name>
<sequence length="198" mass="22036">MADGKKCQKLVRGYPHLQSAVVEKSKRNERLRAVDDADERKSGRAAEEREQNTVTEIQSLVSQNGEMRRLIEDCSADVQDLAHVLMRIKTNLGIDRDIGAEIEIAIEDCNIPICRRLAEDGLAKLPCELRNLGYEQLVPDEVIILQSLPIVGRHTHNSAMTMTVSRIAFSNHVPWTIIFALSISGAMKLSASTWLGSC</sequence>
<evidence type="ECO:0000256" key="1">
    <source>
        <dbReference type="SAM" id="MobiDB-lite"/>
    </source>
</evidence>
<dbReference type="Proteomes" id="UP000799424">
    <property type="component" value="Unassembled WGS sequence"/>
</dbReference>
<feature type="compositionally biased region" description="Basic and acidic residues" evidence="1">
    <location>
        <begin position="28"/>
        <end position="51"/>
    </location>
</feature>
<protein>
    <submittedName>
        <fullName evidence="2">Uncharacterized protein</fullName>
    </submittedName>
</protein>
<dbReference type="EMBL" id="MU006238">
    <property type="protein sequence ID" value="KAF2821030.1"/>
    <property type="molecule type" value="Genomic_DNA"/>
</dbReference>
<dbReference type="AlphaFoldDB" id="A0A6A6ZJ24"/>
<feature type="region of interest" description="Disordered" evidence="1">
    <location>
        <begin position="28"/>
        <end position="52"/>
    </location>
</feature>
<organism evidence="2 3">
    <name type="scientific">Ophiobolus disseminans</name>
    <dbReference type="NCBI Taxonomy" id="1469910"/>
    <lineage>
        <taxon>Eukaryota</taxon>
        <taxon>Fungi</taxon>
        <taxon>Dikarya</taxon>
        <taxon>Ascomycota</taxon>
        <taxon>Pezizomycotina</taxon>
        <taxon>Dothideomycetes</taxon>
        <taxon>Pleosporomycetidae</taxon>
        <taxon>Pleosporales</taxon>
        <taxon>Pleosporineae</taxon>
        <taxon>Phaeosphaeriaceae</taxon>
        <taxon>Ophiobolus</taxon>
    </lineage>
</organism>
<reference evidence="2" key="1">
    <citation type="journal article" date="2020" name="Stud. Mycol.">
        <title>101 Dothideomycetes genomes: a test case for predicting lifestyles and emergence of pathogens.</title>
        <authorList>
            <person name="Haridas S."/>
            <person name="Albert R."/>
            <person name="Binder M."/>
            <person name="Bloem J."/>
            <person name="Labutti K."/>
            <person name="Salamov A."/>
            <person name="Andreopoulos B."/>
            <person name="Baker S."/>
            <person name="Barry K."/>
            <person name="Bills G."/>
            <person name="Bluhm B."/>
            <person name="Cannon C."/>
            <person name="Castanera R."/>
            <person name="Culley D."/>
            <person name="Daum C."/>
            <person name="Ezra D."/>
            <person name="Gonzalez J."/>
            <person name="Henrissat B."/>
            <person name="Kuo A."/>
            <person name="Liang C."/>
            <person name="Lipzen A."/>
            <person name="Lutzoni F."/>
            <person name="Magnuson J."/>
            <person name="Mondo S."/>
            <person name="Nolan M."/>
            <person name="Ohm R."/>
            <person name="Pangilinan J."/>
            <person name="Park H.-J."/>
            <person name="Ramirez L."/>
            <person name="Alfaro M."/>
            <person name="Sun H."/>
            <person name="Tritt A."/>
            <person name="Yoshinaga Y."/>
            <person name="Zwiers L.-H."/>
            <person name="Turgeon B."/>
            <person name="Goodwin S."/>
            <person name="Spatafora J."/>
            <person name="Crous P."/>
            <person name="Grigoriev I."/>
        </authorList>
    </citation>
    <scope>NUCLEOTIDE SEQUENCE</scope>
    <source>
        <strain evidence="2">CBS 113818</strain>
    </source>
</reference>
<accession>A0A6A6ZJ24</accession>
<evidence type="ECO:0000313" key="3">
    <source>
        <dbReference type="Proteomes" id="UP000799424"/>
    </source>
</evidence>
<keyword evidence="3" id="KW-1185">Reference proteome</keyword>
<gene>
    <name evidence="2" type="ORF">CC86DRAFT_411344</name>
</gene>